<dbReference type="AlphaFoldDB" id="A0A4P6EKQ9"/>
<protein>
    <submittedName>
        <fullName evidence="8">Sigma-70 family RNA polymerase sigma factor</fullName>
    </submittedName>
</protein>
<dbReference type="OrthoDB" id="3747638at2"/>
<dbReference type="GO" id="GO:0003677">
    <property type="term" value="F:DNA binding"/>
    <property type="evidence" value="ECO:0007669"/>
    <property type="project" value="UniProtKB-KW"/>
</dbReference>
<dbReference type="Proteomes" id="UP000291758">
    <property type="component" value="Chromosome"/>
</dbReference>
<dbReference type="InterPro" id="IPR013325">
    <property type="entry name" value="RNA_pol_sigma_r2"/>
</dbReference>
<dbReference type="InterPro" id="IPR039425">
    <property type="entry name" value="RNA_pol_sigma-70-like"/>
</dbReference>
<dbReference type="PANTHER" id="PTHR43133:SF8">
    <property type="entry name" value="RNA POLYMERASE SIGMA FACTOR HI_1459-RELATED"/>
    <property type="match status" value="1"/>
</dbReference>
<feature type="domain" description="RNA polymerase sigma-70 region 2" evidence="6">
    <location>
        <begin position="102"/>
        <end position="162"/>
    </location>
</feature>
<keyword evidence="5" id="KW-0804">Transcription</keyword>
<dbReference type="CDD" id="cd06171">
    <property type="entry name" value="Sigma70_r4"/>
    <property type="match status" value="1"/>
</dbReference>
<comment type="similarity">
    <text evidence="1">Belongs to the sigma-70 factor family. ECF subfamily.</text>
</comment>
<dbReference type="KEGG" id="xyl:ET495_08175"/>
<dbReference type="SUPFAM" id="SSF88659">
    <property type="entry name" value="Sigma3 and sigma4 domains of RNA polymerase sigma factors"/>
    <property type="match status" value="1"/>
</dbReference>
<evidence type="ECO:0000256" key="4">
    <source>
        <dbReference type="ARBA" id="ARBA00023125"/>
    </source>
</evidence>
<dbReference type="InterPro" id="IPR013324">
    <property type="entry name" value="RNA_pol_sigma_r3/r4-like"/>
</dbReference>
<keyword evidence="9" id="KW-1185">Reference proteome</keyword>
<feature type="domain" description="RNA polymerase sigma-70 region 4" evidence="7">
    <location>
        <begin position="193"/>
        <end position="241"/>
    </location>
</feature>
<evidence type="ECO:0000259" key="6">
    <source>
        <dbReference type="Pfam" id="PF04542"/>
    </source>
</evidence>
<evidence type="ECO:0000256" key="1">
    <source>
        <dbReference type="ARBA" id="ARBA00010641"/>
    </source>
</evidence>
<dbReference type="NCBIfam" id="TIGR02937">
    <property type="entry name" value="sigma70-ECF"/>
    <property type="match status" value="1"/>
</dbReference>
<dbReference type="Pfam" id="PF04542">
    <property type="entry name" value="Sigma70_r2"/>
    <property type="match status" value="1"/>
</dbReference>
<dbReference type="InterPro" id="IPR007630">
    <property type="entry name" value="RNA_pol_sigma70_r4"/>
</dbReference>
<accession>A0A4P6EKQ9</accession>
<dbReference type="InterPro" id="IPR014284">
    <property type="entry name" value="RNA_pol_sigma-70_dom"/>
</dbReference>
<proteinExistence type="inferred from homology"/>
<evidence type="ECO:0000256" key="2">
    <source>
        <dbReference type="ARBA" id="ARBA00023015"/>
    </source>
</evidence>
<dbReference type="Gene3D" id="1.10.10.10">
    <property type="entry name" value="Winged helix-like DNA-binding domain superfamily/Winged helix DNA-binding domain"/>
    <property type="match status" value="1"/>
</dbReference>
<gene>
    <name evidence="8" type="ORF">ET495_08175</name>
</gene>
<dbReference type="EMBL" id="CP035495">
    <property type="protein sequence ID" value="QAY63222.1"/>
    <property type="molecule type" value="Genomic_DNA"/>
</dbReference>
<sequence length="271" mass="30090">MVGQHVCRYVLRHDWQPERDWIVERKVGVEPVWASRPRVLGCCGHRHVPVLRGRGAVCVGVGARRIGAVLDHDVVLDRFRHGPGPQTEFDGFEEFARCVYSCLHGYVLRQVGPNDVDDVVSEALTVAWRRWGDRPPTGDRCRAWVFGIAHKKVLELYRARDRDRCVVDAVAAQPPGASAAVDDVVATDRVQRWLGELPVHERASVYLVAICGFTLAEVGMILGHPTSTISARVTRALRRMRPLADTEMASGDTEMALVNTQMEGSGRGLGR</sequence>
<evidence type="ECO:0000313" key="8">
    <source>
        <dbReference type="EMBL" id="QAY63222.1"/>
    </source>
</evidence>
<dbReference type="Gene3D" id="1.10.1740.10">
    <property type="match status" value="1"/>
</dbReference>
<evidence type="ECO:0000313" key="9">
    <source>
        <dbReference type="Proteomes" id="UP000291758"/>
    </source>
</evidence>
<keyword evidence="3" id="KW-0731">Sigma factor</keyword>
<organism evidence="8 9">
    <name type="scientific">Xylanimonas allomyrinae</name>
    <dbReference type="NCBI Taxonomy" id="2509459"/>
    <lineage>
        <taxon>Bacteria</taxon>
        <taxon>Bacillati</taxon>
        <taxon>Actinomycetota</taxon>
        <taxon>Actinomycetes</taxon>
        <taxon>Micrococcales</taxon>
        <taxon>Promicromonosporaceae</taxon>
        <taxon>Xylanimonas</taxon>
    </lineage>
</organism>
<keyword evidence="4" id="KW-0238">DNA-binding</keyword>
<dbReference type="PANTHER" id="PTHR43133">
    <property type="entry name" value="RNA POLYMERASE ECF-TYPE SIGMA FACTO"/>
    <property type="match status" value="1"/>
</dbReference>
<dbReference type="SUPFAM" id="SSF88946">
    <property type="entry name" value="Sigma2 domain of RNA polymerase sigma factors"/>
    <property type="match status" value="1"/>
</dbReference>
<reference evidence="8 9" key="1">
    <citation type="submission" date="2019-01" db="EMBL/GenBank/DDBJ databases">
        <title>Genome sequencing of strain 2JSPR-7.</title>
        <authorList>
            <person name="Heo J."/>
            <person name="Kim S.-J."/>
            <person name="Kim J.-S."/>
            <person name="Hong S.-B."/>
            <person name="Kwon S.-W."/>
        </authorList>
    </citation>
    <scope>NUCLEOTIDE SEQUENCE [LARGE SCALE GENOMIC DNA]</scope>
    <source>
        <strain evidence="8 9">2JSPR-7</strain>
    </source>
</reference>
<evidence type="ECO:0000256" key="5">
    <source>
        <dbReference type="ARBA" id="ARBA00023163"/>
    </source>
</evidence>
<dbReference type="InterPro" id="IPR036388">
    <property type="entry name" value="WH-like_DNA-bd_sf"/>
</dbReference>
<evidence type="ECO:0000256" key="3">
    <source>
        <dbReference type="ARBA" id="ARBA00023082"/>
    </source>
</evidence>
<dbReference type="InterPro" id="IPR007627">
    <property type="entry name" value="RNA_pol_sigma70_r2"/>
</dbReference>
<name>A0A4P6EKQ9_9MICO</name>
<evidence type="ECO:0000259" key="7">
    <source>
        <dbReference type="Pfam" id="PF04545"/>
    </source>
</evidence>
<dbReference type="GO" id="GO:0016987">
    <property type="term" value="F:sigma factor activity"/>
    <property type="evidence" value="ECO:0007669"/>
    <property type="project" value="UniProtKB-KW"/>
</dbReference>
<keyword evidence="2" id="KW-0805">Transcription regulation</keyword>
<dbReference type="Pfam" id="PF04545">
    <property type="entry name" value="Sigma70_r4"/>
    <property type="match status" value="1"/>
</dbReference>
<dbReference type="GO" id="GO:0006352">
    <property type="term" value="P:DNA-templated transcription initiation"/>
    <property type="evidence" value="ECO:0007669"/>
    <property type="project" value="InterPro"/>
</dbReference>